<keyword evidence="5 6" id="KW-0472">Membrane</keyword>
<accession>A0A6J4S210</accession>
<organism evidence="7">
    <name type="scientific">uncultured Solirubrobacteraceae bacterium</name>
    <dbReference type="NCBI Taxonomy" id="1162706"/>
    <lineage>
        <taxon>Bacteria</taxon>
        <taxon>Bacillati</taxon>
        <taxon>Actinomycetota</taxon>
        <taxon>Thermoleophilia</taxon>
        <taxon>Solirubrobacterales</taxon>
        <taxon>Solirubrobacteraceae</taxon>
        <taxon>environmental samples</taxon>
    </lineage>
</organism>
<keyword evidence="2" id="KW-1003">Cell membrane</keyword>
<gene>
    <name evidence="7" type="ORF">AVDCRST_MAG30-1194</name>
</gene>
<evidence type="ECO:0000256" key="4">
    <source>
        <dbReference type="ARBA" id="ARBA00022989"/>
    </source>
</evidence>
<dbReference type="EMBL" id="CADCVS010000181">
    <property type="protein sequence ID" value="CAA9487735.1"/>
    <property type="molecule type" value="Genomic_DNA"/>
</dbReference>
<comment type="subcellular location">
    <subcellularLocation>
        <location evidence="1">Cell membrane</location>
        <topology evidence="1">Multi-pass membrane protein</topology>
    </subcellularLocation>
</comment>
<sequence>MAADPPRRRLLATLLPAGSAGEARTAGARRVLSNVGLQFSGRIVGMIVSLVTVPLLARALGVNGFGVWTAALAFVSIFGSLTEGGLGAAATMRMSADPEHEGEWLGALGSLRTLVSIVVLILCLAVIPVVLEDSGDTRLVAAILSATVLFAGAASLMSVFQSRLRGAIPLALSILQSLLWLGTVVAVAAIGAGVVTVAAGYTAVMGVIALAQVLATRRLARLAWRGVRARWGALLRVAVPIGLAGVFITIYYKADAILLLRLGSEAEAGVYGAAYRILDPLLFLPQTVMAAIFPVMSAMRGAADDARLRRVVQLAADYMAALSLPILAVTVVLSGPIVALLFGTEFERSAEVLPILMIAFVAICYGSLAGYLAPVVGLQWRLTLFAGIGALANIGLNIVLIPEYGAVGSAWATVLTEGLTMLLLLVTCLRALGLRLSVTRILGAAVAAALMGLAMYAARPLGLIPGLAAGAVAYPALLLGLRVVRIAELREMIRR</sequence>
<feature type="transmembrane region" description="Helical" evidence="6">
    <location>
        <begin position="233"/>
        <end position="252"/>
    </location>
</feature>
<evidence type="ECO:0000256" key="6">
    <source>
        <dbReference type="SAM" id="Phobius"/>
    </source>
</evidence>
<name>A0A6J4S210_9ACTN</name>
<keyword evidence="4 6" id="KW-1133">Transmembrane helix</keyword>
<evidence type="ECO:0000256" key="2">
    <source>
        <dbReference type="ARBA" id="ARBA00022475"/>
    </source>
</evidence>
<feature type="transmembrane region" description="Helical" evidence="6">
    <location>
        <begin position="382"/>
        <end position="402"/>
    </location>
</feature>
<dbReference type="GO" id="GO:0005886">
    <property type="term" value="C:plasma membrane"/>
    <property type="evidence" value="ECO:0007669"/>
    <property type="project" value="UniProtKB-SubCell"/>
</dbReference>
<evidence type="ECO:0000256" key="3">
    <source>
        <dbReference type="ARBA" id="ARBA00022692"/>
    </source>
</evidence>
<feature type="transmembrane region" description="Helical" evidence="6">
    <location>
        <begin position="180"/>
        <end position="213"/>
    </location>
</feature>
<feature type="transmembrane region" description="Helical" evidence="6">
    <location>
        <begin position="67"/>
        <end position="92"/>
    </location>
</feature>
<feature type="transmembrane region" description="Helical" evidence="6">
    <location>
        <begin position="139"/>
        <end position="160"/>
    </location>
</feature>
<dbReference type="InterPro" id="IPR002797">
    <property type="entry name" value="Polysacc_synth"/>
</dbReference>
<dbReference type="CDD" id="cd13128">
    <property type="entry name" value="MATE_Wzx_like"/>
    <property type="match status" value="1"/>
</dbReference>
<keyword evidence="3 6" id="KW-0812">Transmembrane</keyword>
<dbReference type="PANTHER" id="PTHR30250:SF11">
    <property type="entry name" value="O-ANTIGEN TRANSPORTER-RELATED"/>
    <property type="match status" value="1"/>
</dbReference>
<dbReference type="AlphaFoldDB" id="A0A6J4S210"/>
<feature type="transmembrane region" description="Helical" evidence="6">
    <location>
        <begin position="408"/>
        <end position="429"/>
    </location>
</feature>
<feature type="transmembrane region" description="Helical" evidence="6">
    <location>
        <begin position="355"/>
        <end position="375"/>
    </location>
</feature>
<feature type="transmembrane region" description="Helical" evidence="6">
    <location>
        <begin position="104"/>
        <end position="127"/>
    </location>
</feature>
<evidence type="ECO:0000256" key="1">
    <source>
        <dbReference type="ARBA" id="ARBA00004651"/>
    </source>
</evidence>
<feature type="transmembrane region" description="Helical" evidence="6">
    <location>
        <begin position="281"/>
        <end position="299"/>
    </location>
</feature>
<proteinExistence type="predicted"/>
<feature type="transmembrane region" description="Helical" evidence="6">
    <location>
        <begin position="320"/>
        <end position="343"/>
    </location>
</feature>
<evidence type="ECO:0000256" key="5">
    <source>
        <dbReference type="ARBA" id="ARBA00023136"/>
    </source>
</evidence>
<evidence type="ECO:0000313" key="7">
    <source>
        <dbReference type="EMBL" id="CAA9487735.1"/>
    </source>
</evidence>
<feature type="transmembrane region" description="Helical" evidence="6">
    <location>
        <begin position="441"/>
        <end position="458"/>
    </location>
</feature>
<dbReference type="PANTHER" id="PTHR30250">
    <property type="entry name" value="PST FAMILY PREDICTED COLANIC ACID TRANSPORTER"/>
    <property type="match status" value="1"/>
</dbReference>
<feature type="transmembrane region" description="Helical" evidence="6">
    <location>
        <begin position="464"/>
        <end position="484"/>
    </location>
</feature>
<dbReference type="InterPro" id="IPR050833">
    <property type="entry name" value="Poly_Biosynth_Transport"/>
</dbReference>
<reference evidence="7" key="1">
    <citation type="submission" date="2020-02" db="EMBL/GenBank/DDBJ databases">
        <authorList>
            <person name="Meier V. D."/>
        </authorList>
    </citation>
    <scope>NUCLEOTIDE SEQUENCE</scope>
    <source>
        <strain evidence="7">AVDCRST_MAG30</strain>
    </source>
</reference>
<feature type="transmembrane region" description="Helical" evidence="6">
    <location>
        <begin position="39"/>
        <end position="60"/>
    </location>
</feature>
<dbReference type="Pfam" id="PF01943">
    <property type="entry name" value="Polysacc_synt"/>
    <property type="match status" value="1"/>
</dbReference>
<protein>
    <submittedName>
        <fullName evidence="7">Uncharacterized protein</fullName>
    </submittedName>
</protein>